<dbReference type="Pfam" id="PF00196">
    <property type="entry name" value="GerE"/>
    <property type="match status" value="1"/>
</dbReference>
<feature type="transmembrane region" description="Helical" evidence="4">
    <location>
        <begin position="307"/>
        <end position="325"/>
    </location>
</feature>
<feature type="transmembrane region" description="Helical" evidence="4">
    <location>
        <begin position="206"/>
        <end position="230"/>
    </location>
</feature>
<feature type="transmembrane region" description="Helical" evidence="4">
    <location>
        <begin position="165"/>
        <end position="185"/>
    </location>
</feature>
<dbReference type="InterPro" id="IPR036388">
    <property type="entry name" value="WH-like_DNA-bd_sf"/>
</dbReference>
<evidence type="ECO:0000256" key="1">
    <source>
        <dbReference type="ARBA" id="ARBA00023015"/>
    </source>
</evidence>
<feature type="transmembrane region" description="Helical" evidence="4">
    <location>
        <begin position="364"/>
        <end position="386"/>
    </location>
</feature>
<reference evidence="6 7" key="1">
    <citation type="submission" date="2022-01" db="EMBL/GenBank/DDBJ databases">
        <title>Novel bile acid biosynthetic pathways are enriched in the microbiome of centenarians.</title>
        <authorList>
            <person name="Sato Y."/>
            <person name="Atarashi K."/>
            <person name="Plichta R.D."/>
            <person name="Arai Y."/>
            <person name="Sasajima S."/>
            <person name="Kearney M.S."/>
            <person name="Suda W."/>
            <person name="Takeshita K."/>
            <person name="Sasaki T."/>
            <person name="Okamoto S."/>
            <person name="Skelly N.A."/>
            <person name="Okamura Y."/>
            <person name="Vlamakis H."/>
            <person name="Li Y."/>
            <person name="Tanoue T."/>
            <person name="Takei H."/>
            <person name="Nittono H."/>
            <person name="Narushima S."/>
            <person name="Irie J."/>
            <person name="Itoh H."/>
            <person name="Moriya K."/>
            <person name="Sugiura Y."/>
            <person name="Suematsu M."/>
            <person name="Moritoki N."/>
            <person name="Shibata S."/>
            <person name="Littman R.D."/>
            <person name="Fischbach A.M."/>
            <person name="Uwamino Y."/>
            <person name="Inoue T."/>
            <person name="Honda A."/>
            <person name="Hattori M."/>
            <person name="Murai T."/>
            <person name="Xavier J.R."/>
            <person name="Hirose N."/>
            <person name="Honda K."/>
        </authorList>
    </citation>
    <scope>NUCLEOTIDE SEQUENCE [LARGE SCALE GENOMIC DNA]</scope>
    <source>
        <strain evidence="6 7">CE91-St30</strain>
    </source>
</reference>
<feature type="transmembrane region" description="Helical" evidence="4">
    <location>
        <begin position="242"/>
        <end position="260"/>
    </location>
</feature>
<dbReference type="InterPro" id="IPR016032">
    <property type="entry name" value="Sig_transdc_resp-reg_C-effctor"/>
</dbReference>
<dbReference type="PROSITE" id="PS00622">
    <property type="entry name" value="HTH_LUXR_1"/>
    <property type="match status" value="1"/>
</dbReference>
<dbReference type="Proteomes" id="UP001320544">
    <property type="component" value="Chromosome"/>
</dbReference>
<dbReference type="PRINTS" id="PR01988">
    <property type="entry name" value="EXPORTERBACE"/>
</dbReference>
<evidence type="ECO:0000256" key="4">
    <source>
        <dbReference type="SAM" id="Phobius"/>
    </source>
</evidence>
<feature type="domain" description="HTH luxR-type" evidence="5">
    <location>
        <begin position="415"/>
        <end position="481"/>
    </location>
</feature>
<feature type="transmembrane region" description="Helical" evidence="4">
    <location>
        <begin position="12"/>
        <end position="31"/>
    </location>
</feature>
<feature type="transmembrane region" description="Helical" evidence="4">
    <location>
        <begin position="107"/>
        <end position="126"/>
    </location>
</feature>
<dbReference type="PRINTS" id="PR00038">
    <property type="entry name" value="HTHLUXR"/>
</dbReference>
<dbReference type="SUPFAM" id="SSF46894">
    <property type="entry name" value="C-terminal effector domain of the bipartite response regulators"/>
    <property type="match status" value="1"/>
</dbReference>
<proteinExistence type="predicted"/>
<gene>
    <name evidence="6" type="ORF">CE91St30_08500</name>
</gene>
<keyword evidence="7" id="KW-1185">Reference proteome</keyword>
<protein>
    <recommendedName>
        <fullName evidence="5">HTH luxR-type domain-containing protein</fullName>
    </recommendedName>
</protein>
<dbReference type="EMBL" id="AP025564">
    <property type="protein sequence ID" value="BDE95517.1"/>
    <property type="molecule type" value="Genomic_DNA"/>
</dbReference>
<evidence type="ECO:0000256" key="3">
    <source>
        <dbReference type="ARBA" id="ARBA00023163"/>
    </source>
</evidence>
<name>A0ABN6MFF1_9ACTN</name>
<keyword evidence="4" id="KW-1133">Transmembrane helix</keyword>
<organism evidence="6 7">
    <name type="scientific">Raoultibacter timonensis</name>
    <dbReference type="NCBI Taxonomy" id="1907662"/>
    <lineage>
        <taxon>Bacteria</taxon>
        <taxon>Bacillati</taxon>
        <taxon>Actinomycetota</taxon>
        <taxon>Coriobacteriia</taxon>
        <taxon>Eggerthellales</taxon>
        <taxon>Eggerthellaceae</taxon>
        <taxon>Raoultibacter</taxon>
    </lineage>
</organism>
<feature type="transmembrane region" description="Helical" evidence="4">
    <location>
        <begin position="76"/>
        <end position="95"/>
    </location>
</feature>
<accession>A0ABN6MFF1</accession>
<dbReference type="InterPro" id="IPR022324">
    <property type="entry name" value="Bacilysin_exporter_BacE_put"/>
</dbReference>
<evidence type="ECO:0000259" key="5">
    <source>
        <dbReference type="PROSITE" id="PS50043"/>
    </source>
</evidence>
<dbReference type="InterPro" id="IPR000792">
    <property type="entry name" value="Tscrpt_reg_LuxR_C"/>
</dbReference>
<keyword evidence="4" id="KW-0472">Membrane</keyword>
<dbReference type="PROSITE" id="PS50043">
    <property type="entry name" value="HTH_LUXR_2"/>
    <property type="match status" value="1"/>
</dbReference>
<feature type="transmembrane region" description="Helical" evidence="4">
    <location>
        <begin position="138"/>
        <end position="159"/>
    </location>
</feature>
<keyword evidence="3" id="KW-0804">Transcription</keyword>
<evidence type="ECO:0000313" key="7">
    <source>
        <dbReference type="Proteomes" id="UP001320544"/>
    </source>
</evidence>
<evidence type="ECO:0000313" key="6">
    <source>
        <dbReference type="EMBL" id="BDE95517.1"/>
    </source>
</evidence>
<feature type="transmembrane region" description="Helical" evidence="4">
    <location>
        <begin position="272"/>
        <end position="295"/>
    </location>
</feature>
<dbReference type="Gene3D" id="1.10.10.10">
    <property type="entry name" value="Winged helix-like DNA-binding domain superfamily/Winged helix DNA-binding domain"/>
    <property type="match status" value="1"/>
</dbReference>
<evidence type="ECO:0000256" key="2">
    <source>
        <dbReference type="ARBA" id="ARBA00023125"/>
    </source>
</evidence>
<dbReference type="CDD" id="cd06170">
    <property type="entry name" value="LuxR_C_like"/>
    <property type="match status" value="1"/>
</dbReference>
<keyword evidence="2" id="KW-0238">DNA-binding</keyword>
<dbReference type="PANTHER" id="PTHR44688:SF16">
    <property type="entry name" value="DNA-BINDING TRANSCRIPTIONAL ACTIVATOR DEVR_DOSR"/>
    <property type="match status" value="1"/>
</dbReference>
<keyword evidence="1" id="KW-0805">Transcription regulation</keyword>
<keyword evidence="4" id="KW-0812">Transmembrane</keyword>
<sequence>MHVLSMLRTKNGIVLFVGWMFIWMALEKVFFGEAAYSYSTDQGGFFAYAVALLVICTASCVIAVRDKMLERIRTLQAIPLAAGVLGTCALGLLAISSNGSAPLSTPIATLYGIVYAVSFSIVFILWSVRLRDLVFEYGLFNVLAVSLVAIAVSFLIVPSTARSSAYGQVVVILSPLISGVSLAMIKSVFDRPGSPPIESGHAAKPVRLCLFMLAAFSFLVHLMAYVEFIAPGYVPISDENPYCFALLFVAILVLLAILACSDSSARFWDGMFINILVASVILSFLVFFMVSVSISSGSAYSYDLTKMLRRIIKIVVFFTVAMIVYRNGMKAAPTFVLVLLVPSIVSKLFQMGLSYAYPQIGSKLVFYIAIIGFLLVVCWSLFLLFYTRGSAMFFASDERDRREADGERESRAAVELVSARYGFTDREHDVLEYLALGYSTQKISELLYISTNTVKTHIASIYRKTGAHSKQEIIDLVHSAGERT</sequence>
<feature type="transmembrane region" description="Helical" evidence="4">
    <location>
        <begin position="43"/>
        <end position="64"/>
    </location>
</feature>
<dbReference type="PANTHER" id="PTHR44688">
    <property type="entry name" value="DNA-BINDING TRANSCRIPTIONAL ACTIVATOR DEVR_DOSR"/>
    <property type="match status" value="1"/>
</dbReference>
<dbReference type="SMART" id="SM00421">
    <property type="entry name" value="HTH_LUXR"/>
    <property type="match status" value="1"/>
</dbReference>
<feature type="transmembrane region" description="Helical" evidence="4">
    <location>
        <begin position="337"/>
        <end position="358"/>
    </location>
</feature>